<dbReference type="PANTHER" id="PTHR43179:SF12">
    <property type="entry name" value="GALACTOFURANOSYLTRANSFERASE GLFT2"/>
    <property type="match status" value="1"/>
</dbReference>
<proteinExistence type="inferred from homology"/>
<accession>A0A975XZA2</accession>
<evidence type="ECO:0000256" key="1">
    <source>
        <dbReference type="ARBA" id="ARBA00006739"/>
    </source>
</evidence>
<dbReference type="Proteomes" id="UP000683575">
    <property type="component" value="Chromosome"/>
</dbReference>
<gene>
    <name evidence="4" type="ORF">KRR39_17330</name>
</gene>
<sequence>MPHEPFPDSPVSVAVQSVLYLTPVPSLLRMLEALDNSASVGKTELMCERIVVVLGDASPTRLVAEQELEEMRSRFTHLDEIVYTYFGENVGTSRGHNLLAALSDTDLVVFSNPDVVCDARAPWRMASVLNDPTVGMVEAKQLPVEHPKEYDPSTGLTSWATTAFAMTRREVFDRLEGFDAQTFFMYCDDVDYSWRVREAGLGVVFHPAAVVFHDKRLHVDGSWMPTSAEHFFSAQAALLLAHKWSRDDVVERVMKQYQKSGIPQQASAVEEFVRRRDEGGLVRPHDPENTIGTFVGYRYTEHRFEL</sequence>
<evidence type="ECO:0000256" key="3">
    <source>
        <dbReference type="ARBA" id="ARBA00022679"/>
    </source>
</evidence>
<dbReference type="RefSeq" id="WP_216938732.1">
    <property type="nucleotide sequence ID" value="NZ_CP077062.1"/>
</dbReference>
<dbReference type="EMBL" id="CP077062">
    <property type="protein sequence ID" value="QWZ07221.1"/>
    <property type="molecule type" value="Genomic_DNA"/>
</dbReference>
<name>A0A975XZA2_9ACTN</name>
<dbReference type="AlphaFoldDB" id="A0A975XZA2"/>
<organism evidence="4 5">
    <name type="scientific">Nocardioides panacis</name>
    <dbReference type="NCBI Taxonomy" id="2849501"/>
    <lineage>
        <taxon>Bacteria</taxon>
        <taxon>Bacillati</taxon>
        <taxon>Actinomycetota</taxon>
        <taxon>Actinomycetes</taxon>
        <taxon>Propionibacteriales</taxon>
        <taxon>Nocardioidaceae</taxon>
        <taxon>Nocardioides</taxon>
    </lineage>
</organism>
<comment type="similarity">
    <text evidence="1">Belongs to the glycosyltransferase 2 family.</text>
</comment>
<reference evidence="4" key="1">
    <citation type="submission" date="2021-06" db="EMBL/GenBank/DDBJ databases">
        <title>Complete genome sequence of Nocardioides sp. G188.</title>
        <authorList>
            <person name="Im W.-T."/>
        </authorList>
    </citation>
    <scope>NUCLEOTIDE SEQUENCE</scope>
    <source>
        <strain evidence="4">G188</strain>
    </source>
</reference>
<protein>
    <recommendedName>
        <fullName evidence="6">Glycosyltransferase family 2 protein</fullName>
    </recommendedName>
</protein>
<evidence type="ECO:0000313" key="4">
    <source>
        <dbReference type="EMBL" id="QWZ07221.1"/>
    </source>
</evidence>
<evidence type="ECO:0000313" key="5">
    <source>
        <dbReference type="Proteomes" id="UP000683575"/>
    </source>
</evidence>
<keyword evidence="3" id="KW-0808">Transferase</keyword>
<dbReference type="PANTHER" id="PTHR43179">
    <property type="entry name" value="RHAMNOSYLTRANSFERASE WBBL"/>
    <property type="match status" value="1"/>
</dbReference>
<keyword evidence="5" id="KW-1185">Reference proteome</keyword>
<dbReference type="KEGG" id="nps:KRR39_17330"/>
<keyword evidence="2" id="KW-0328">Glycosyltransferase</keyword>
<evidence type="ECO:0008006" key="6">
    <source>
        <dbReference type="Google" id="ProtNLM"/>
    </source>
</evidence>
<evidence type="ECO:0000256" key="2">
    <source>
        <dbReference type="ARBA" id="ARBA00022676"/>
    </source>
</evidence>
<dbReference type="GO" id="GO:0016757">
    <property type="term" value="F:glycosyltransferase activity"/>
    <property type="evidence" value="ECO:0007669"/>
    <property type="project" value="UniProtKB-KW"/>
</dbReference>